<dbReference type="Pfam" id="PF14269">
    <property type="entry name" value="Arylsulfotran_2"/>
    <property type="match status" value="1"/>
</dbReference>
<dbReference type="InterPro" id="IPR053143">
    <property type="entry name" value="Arylsulfate_ST"/>
</dbReference>
<gene>
    <name evidence="1" type="ORF">LTR09_002756</name>
</gene>
<dbReference type="PANTHER" id="PTHR35340">
    <property type="entry name" value="PQQ ENZYME REPEAT PROTEIN-RELATED"/>
    <property type="match status" value="1"/>
</dbReference>
<dbReference type="EMBL" id="JAWDJX010000006">
    <property type="protein sequence ID" value="KAK3056249.1"/>
    <property type="molecule type" value="Genomic_DNA"/>
</dbReference>
<protein>
    <recommendedName>
        <fullName evidence="3">ASST-domain-containing protein</fullName>
    </recommendedName>
</protein>
<reference evidence="1" key="1">
    <citation type="submission" date="2023-04" db="EMBL/GenBank/DDBJ databases">
        <title>Black Yeasts Isolated from many extreme environments.</title>
        <authorList>
            <person name="Coleine C."/>
            <person name="Stajich J.E."/>
            <person name="Selbmann L."/>
        </authorList>
    </citation>
    <scope>NUCLEOTIDE SEQUENCE</scope>
    <source>
        <strain evidence="1">CCFEE 5312</strain>
    </source>
</reference>
<evidence type="ECO:0000313" key="2">
    <source>
        <dbReference type="Proteomes" id="UP001271007"/>
    </source>
</evidence>
<evidence type="ECO:0008006" key="3">
    <source>
        <dbReference type="Google" id="ProtNLM"/>
    </source>
</evidence>
<dbReference type="Proteomes" id="UP001271007">
    <property type="component" value="Unassembled WGS sequence"/>
</dbReference>
<accession>A0AAJ0GF10</accession>
<sequence>MLSFSYFLPFLSSFRSAICHAYDEVLKHQQPHFSLHVESRSTKTTGHLRREEGGDHGTFFKFVTRPDIRAPRWDIKVYNDSALAPGYWFVAPYAQLDQRTAGAKWNGPHIYSPNGDLVWSGASLFKHFNTFDFRTVDVGGEEMLSLIFPHQQHGEGIVVGSDYEIYKKVVLSGELKGTNMHDFNVIDSGETVLTLTRVPGNSTLEQSAAVGFDGNCSAGWEGFKELSVRDSEVLFSWSARDWLGLDESTLNLDDPVEARCGRGWDILHLNSIDKAPDGDYILSSRHTDAVYKISHLDGHVVWRLGGTKSDFHFTNPAAVFSRQHHVRVQAQNETHMVLTLFDNAVGDHHEEPTNPVSRGLLLALHTTTRTVQLLAHYDHPRGRHTNTRGSVQVLPNGNVFMGWTWSSLQSEHSPDGILLMEASLREGTAHSYRNYKYPWVGRPTVFPDVVSTALYADDGSVETVAYVSWNGATEVVAWNVYEVGPSDEVARLVATTMKYGFESSVKIEGLVTHVQVEALGEDGKALEHGMSRVVKTIDSKNLQSEEEVATMEWLEEATASHLEPAADPVSNRISLFAFGFGCCAALMGVVRYMMRRSGGGAMAWWQRVPGSGSDSEDDDALSDEDLLPEDFEMRSLLAERAYDQLELDYDEEHNDGRFDTR</sequence>
<proteinExistence type="predicted"/>
<comment type="caution">
    <text evidence="1">The sequence shown here is derived from an EMBL/GenBank/DDBJ whole genome shotgun (WGS) entry which is preliminary data.</text>
</comment>
<name>A0AAJ0GF10_9PEZI</name>
<dbReference type="PANTHER" id="PTHR35340:SF8">
    <property type="entry name" value="ASST-DOMAIN-CONTAINING PROTEIN"/>
    <property type="match status" value="1"/>
</dbReference>
<dbReference type="AlphaFoldDB" id="A0AAJ0GF10"/>
<evidence type="ECO:0000313" key="1">
    <source>
        <dbReference type="EMBL" id="KAK3056249.1"/>
    </source>
</evidence>
<dbReference type="InterPro" id="IPR039535">
    <property type="entry name" value="ASST-like"/>
</dbReference>
<keyword evidence="2" id="KW-1185">Reference proteome</keyword>
<organism evidence="1 2">
    <name type="scientific">Extremus antarcticus</name>
    <dbReference type="NCBI Taxonomy" id="702011"/>
    <lineage>
        <taxon>Eukaryota</taxon>
        <taxon>Fungi</taxon>
        <taxon>Dikarya</taxon>
        <taxon>Ascomycota</taxon>
        <taxon>Pezizomycotina</taxon>
        <taxon>Dothideomycetes</taxon>
        <taxon>Dothideomycetidae</taxon>
        <taxon>Mycosphaerellales</taxon>
        <taxon>Extremaceae</taxon>
        <taxon>Extremus</taxon>
    </lineage>
</organism>